<name>A0A919W8I4_9ACTN</name>
<dbReference type="AlphaFoldDB" id="A0A919W8I4"/>
<protein>
    <submittedName>
        <fullName evidence="1">Uncharacterized protein</fullName>
    </submittedName>
</protein>
<gene>
    <name evidence="1" type="ORF">Ato02nite_058190</name>
</gene>
<evidence type="ECO:0000313" key="2">
    <source>
        <dbReference type="Proteomes" id="UP000677082"/>
    </source>
</evidence>
<dbReference type="EMBL" id="BOQN01000073">
    <property type="protein sequence ID" value="GIM94026.1"/>
    <property type="molecule type" value="Genomic_DNA"/>
</dbReference>
<keyword evidence="2" id="KW-1185">Reference proteome</keyword>
<reference evidence="1 2" key="1">
    <citation type="submission" date="2021-03" db="EMBL/GenBank/DDBJ databases">
        <title>Whole genome shotgun sequence of Actinoplanes toevensis NBRC 105298.</title>
        <authorList>
            <person name="Komaki H."/>
            <person name="Tamura T."/>
        </authorList>
    </citation>
    <scope>NUCLEOTIDE SEQUENCE [LARGE SCALE GENOMIC DNA]</scope>
    <source>
        <strain evidence="1 2">NBRC 105298</strain>
    </source>
</reference>
<organism evidence="1 2">
    <name type="scientific">Paractinoplanes toevensis</name>
    <dbReference type="NCBI Taxonomy" id="571911"/>
    <lineage>
        <taxon>Bacteria</taxon>
        <taxon>Bacillati</taxon>
        <taxon>Actinomycetota</taxon>
        <taxon>Actinomycetes</taxon>
        <taxon>Micromonosporales</taxon>
        <taxon>Micromonosporaceae</taxon>
        <taxon>Paractinoplanes</taxon>
    </lineage>
</organism>
<dbReference type="Proteomes" id="UP000677082">
    <property type="component" value="Unassembled WGS sequence"/>
</dbReference>
<comment type="caution">
    <text evidence="1">The sequence shown here is derived from an EMBL/GenBank/DDBJ whole genome shotgun (WGS) entry which is preliminary data.</text>
</comment>
<evidence type="ECO:0000313" key="1">
    <source>
        <dbReference type="EMBL" id="GIM94026.1"/>
    </source>
</evidence>
<accession>A0A919W8I4</accession>
<proteinExistence type="predicted"/>
<sequence length="190" mass="19579">MVVGFATPASAGPPDLEKLHAALLTVEDLPPGYESADEWNDIVDPGAPGPGICRDPVAVGSVVNRPGITAHTSFFGTRNGPLLYEILIAAGPAQAHALVAEVAAAPRRCPVVRLGDLALTVRRTGVPDVGERASAVLIETRTEPPIRTRLIVFAEGGVTAIIMAVGAEDAGLRGMHTIALTAAGKLARTN</sequence>
<dbReference type="RefSeq" id="WP_213009821.1">
    <property type="nucleotide sequence ID" value="NZ_BOQN01000073.1"/>
</dbReference>